<dbReference type="InterPro" id="IPR007527">
    <property type="entry name" value="Znf_SWIM"/>
</dbReference>
<dbReference type="AlphaFoldDB" id="A0A1V6NT91"/>
<keyword evidence="1" id="KW-0862">Zinc</keyword>
<dbReference type="Pfam" id="PF04434">
    <property type="entry name" value="SWIM"/>
    <property type="match status" value="1"/>
</dbReference>
<accession>A0A1V6NT91</accession>
<evidence type="ECO:0000259" key="3">
    <source>
        <dbReference type="PROSITE" id="PS50089"/>
    </source>
</evidence>
<feature type="domain" description="SWIM-type" evidence="4">
    <location>
        <begin position="100"/>
        <end position="133"/>
    </location>
</feature>
<dbReference type="Gene3D" id="3.30.40.10">
    <property type="entry name" value="Zinc/RING finger domain, C3HC4 (zinc finger)"/>
    <property type="match status" value="1"/>
</dbReference>
<dbReference type="PANTHER" id="PTHR21540:SF0">
    <property type="entry name" value="PHD FAMILY PROTEIN"/>
    <property type="match status" value="1"/>
</dbReference>
<evidence type="ECO:0000259" key="4">
    <source>
        <dbReference type="PROSITE" id="PS50966"/>
    </source>
</evidence>
<dbReference type="EMBL" id="MDYM01000003">
    <property type="protein sequence ID" value="OQD67933.1"/>
    <property type="molecule type" value="Genomic_DNA"/>
</dbReference>
<gene>
    <name evidence="5" type="ORF">PENPOL_c003G08295</name>
</gene>
<dbReference type="SUPFAM" id="SSF57850">
    <property type="entry name" value="RING/U-box"/>
    <property type="match status" value="1"/>
</dbReference>
<dbReference type="GO" id="GO:0008270">
    <property type="term" value="F:zinc ion binding"/>
    <property type="evidence" value="ECO:0007669"/>
    <property type="project" value="UniProtKB-KW"/>
</dbReference>
<reference evidence="6" key="1">
    <citation type="journal article" date="2017" name="Nat. Microbiol.">
        <title>Global analysis of biosynthetic gene clusters reveals vast potential of secondary metabolite production in Penicillium species.</title>
        <authorList>
            <person name="Nielsen J.C."/>
            <person name="Grijseels S."/>
            <person name="Prigent S."/>
            <person name="Ji B."/>
            <person name="Dainat J."/>
            <person name="Nielsen K.F."/>
            <person name="Frisvad J.C."/>
            <person name="Workman M."/>
            <person name="Nielsen J."/>
        </authorList>
    </citation>
    <scope>NUCLEOTIDE SEQUENCE [LARGE SCALE GENOMIC DNA]</scope>
    <source>
        <strain evidence="6">IBT 4502</strain>
    </source>
</reference>
<evidence type="ECO:0000256" key="2">
    <source>
        <dbReference type="SAM" id="MobiDB-lite"/>
    </source>
</evidence>
<comment type="caution">
    <text evidence="5">The sequence shown here is derived from an EMBL/GenBank/DDBJ whole genome shotgun (WGS) entry which is preliminary data.</text>
</comment>
<dbReference type="PROSITE" id="PS50089">
    <property type="entry name" value="ZF_RING_2"/>
    <property type="match status" value="1"/>
</dbReference>
<keyword evidence="1" id="KW-0479">Metal-binding</keyword>
<dbReference type="PANTHER" id="PTHR21540">
    <property type="entry name" value="RING FINGER AND SWIM DOMAIN-CONTAINING PROTEIN 2"/>
    <property type="match status" value="1"/>
</dbReference>
<dbReference type="OrthoDB" id="2122982at2759"/>
<evidence type="ECO:0008006" key="7">
    <source>
        <dbReference type="Google" id="ProtNLM"/>
    </source>
</evidence>
<evidence type="ECO:0000313" key="5">
    <source>
        <dbReference type="EMBL" id="OQD67933.1"/>
    </source>
</evidence>
<feature type="domain" description="RING-type" evidence="3">
    <location>
        <begin position="180"/>
        <end position="228"/>
    </location>
</feature>
<dbReference type="InterPro" id="IPR001841">
    <property type="entry name" value="Znf_RING"/>
</dbReference>
<dbReference type="GO" id="GO:0061630">
    <property type="term" value="F:ubiquitin protein ligase activity"/>
    <property type="evidence" value="ECO:0007669"/>
    <property type="project" value="InterPro"/>
</dbReference>
<dbReference type="PROSITE" id="PS50966">
    <property type="entry name" value="ZF_SWIM"/>
    <property type="match status" value="1"/>
</dbReference>
<dbReference type="InterPro" id="IPR013083">
    <property type="entry name" value="Znf_RING/FYVE/PHD"/>
</dbReference>
<organism evidence="5 6">
    <name type="scientific">Penicillium polonicum</name>
    <dbReference type="NCBI Taxonomy" id="60169"/>
    <lineage>
        <taxon>Eukaryota</taxon>
        <taxon>Fungi</taxon>
        <taxon>Dikarya</taxon>
        <taxon>Ascomycota</taxon>
        <taxon>Pezizomycotina</taxon>
        <taxon>Eurotiomycetes</taxon>
        <taxon>Eurotiomycetidae</taxon>
        <taxon>Eurotiales</taxon>
        <taxon>Aspergillaceae</taxon>
        <taxon>Penicillium</taxon>
    </lineage>
</organism>
<keyword evidence="1" id="KW-0863">Zinc-finger</keyword>
<feature type="region of interest" description="Disordered" evidence="2">
    <location>
        <begin position="234"/>
        <end position="263"/>
    </location>
</feature>
<dbReference type="Pfam" id="PF13639">
    <property type="entry name" value="zf-RING_2"/>
    <property type="match status" value="1"/>
</dbReference>
<evidence type="ECO:0000256" key="1">
    <source>
        <dbReference type="PROSITE-ProRule" id="PRU00175"/>
    </source>
</evidence>
<dbReference type="STRING" id="60169.A0A1V6NT91"/>
<name>A0A1V6NT91_PENPO</name>
<dbReference type="InterPro" id="IPR039903">
    <property type="entry name" value="Zswim2"/>
</dbReference>
<evidence type="ECO:0000313" key="6">
    <source>
        <dbReference type="Proteomes" id="UP000191408"/>
    </source>
</evidence>
<sequence>MEVPHVWKFLSMQKIKNLPLLLDIFDIKVEPTVDRTGPSNKPMAKNPIQFAKCTPPSAFQKETNALKVKGNMYMIRHGIGGTKDAPKISFEVVGSTGNIYRTIIGKVPTCDCPDVRFRKVQCKHMCFVLSAMDVPGELRYQRSFLPSELHEMLATLSLKRKLNTTALTSAGDRKPVEGECPICFNDFKPNQKTTWCQECGSNFHQACFEKWGATMQASDDVVRCLYCKVPWKGDEHKTPHPTGKAVGPEERRSKLKYPNVGDN</sequence>
<dbReference type="Proteomes" id="UP000191408">
    <property type="component" value="Unassembled WGS sequence"/>
</dbReference>
<proteinExistence type="predicted"/>
<keyword evidence="6" id="KW-1185">Reference proteome</keyword>
<protein>
    <recommendedName>
        <fullName evidence="7">SWIM-type domain-containing protein</fullName>
    </recommendedName>
</protein>